<dbReference type="GeneID" id="70244300"/>
<feature type="chain" id="PRO_5042221415" evidence="1">
    <location>
        <begin position="22"/>
        <end position="192"/>
    </location>
</feature>
<gene>
    <name evidence="2" type="ORF">BGW36DRAFT_358871</name>
</gene>
<evidence type="ECO:0000256" key="1">
    <source>
        <dbReference type="SAM" id="SignalP"/>
    </source>
</evidence>
<dbReference type="AlphaFoldDB" id="A0AAD4KUI1"/>
<feature type="signal peptide" evidence="1">
    <location>
        <begin position="1"/>
        <end position="21"/>
    </location>
</feature>
<evidence type="ECO:0000313" key="3">
    <source>
        <dbReference type="Proteomes" id="UP001201262"/>
    </source>
</evidence>
<evidence type="ECO:0000313" key="2">
    <source>
        <dbReference type="EMBL" id="KAH8697056.1"/>
    </source>
</evidence>
<protein>
    <submittedName>
        <fullName evidence="2">Uncharacterized protein</fullName>
    </submittedName>
</protein>
<organism evidence="2 3">
    <name type="scientific">Talaromyces proteolyticus</name>
    <dbReference type="NCBI Taxonomy" id="1131652"/>
    <lineage>
        <taxon>Eukaryota</taxon>
        <taxon>Fungi</taxon>
        <taxon>Dikarya</taxon>
        <taxon>Ascomycota</taxon>
        <taxon>Pezizomycotina</taxon>
        <taxon>Eurotiomycetes</taxon>
        <taxon>Eurotiomycetidae</taxon>
        <taxon>Eurotiales</taxon>
        <taxon>Trichocomaceae</taxon>
        <taxon>Talaromyces</taxon>
        <taxon>Talaromyces sect. Bacilispori</taxon>
    </lineage>
</organism>
<keyword evidence="3" id="KW-1185">Reference proteome</keyword>
<dbReference type="RefSeq" id="XP_046071757.1">
    <property type="nucleotide sequence ID" value="XM_046214013.1"/>
</dbReference>
<dbReference type="EMBL" id="JAJTJA010000006">
    <property type="protein sequence ID" value="KAH8697056.1"/>
    <property type="molecule type" value="Genomic_DNA"/>
</dbReference>
<comment type="caution">
    <text evidence="2">The sequence shown here is derived from an EMBL/GenBank/DDBJ whole genome shotgun (WGS) entry which is preliminary data.</text>
</comment>
<name>A0AAD4KUI1_9EURO</name>
<proteinExistence type="predicted"/>
<keyword evidence="1" id="KW-0732">Signal</keyword>
<accession>A0AAD4KUI1</accession>
<sequence>MKIFQTALFASITTLLGLVSADCDVVPTTEGVDGNGNPIAIGDTITGQPDICQTMGPGDYSFVMLVATAGTPIPGGPINPTYLGYTNAASFMIFDNTCKLLGAFSPNTNCDAPYTLEANYLADVMTISVYMDPGDPWFSFAYGNGLFSTGNNGCDCKKNENDITYVSAACGCAFPQSGVLSKRFYEPLQFTA</sequence>
<reference evidence="2" key="1">
    <citation type="submission" date="2021-12" db="EMBL/GenBank/DDBJ databases">
        <title>Convergent genome expansion in fungi linked to evolution of root-endophyte symbiosis.</title>
        <authorList>
            <consortium name="DOE Joint Genome Institute"/>
            <person name="Ke Y.-H."/>
            <person name="Bonito G."/>
            <person name="Liao H.-L."/>
            <person name="Looney B."/>
            <person name="Rojas-Flechas A."/>
            <person name="Nash J."/>
            <person name="Hameed K."/>
            <person name="Schadt C."/>
            <person name="Martin F."/>
            <person name="Crous P.W."/>
            <person name="Miettinen O."/>
            <person name="Magnuson J.K."/>
            <person name="Labbe J."/>
            <person name="Jacobson D."/>
            <person name="Doktycz M.J."/>
            <person name="Veneault-Fourrey C."/>
            <person name="Kuo A."/>
            <person name="Mondo S."/>
            <person name="Calhoun S."/>
            <person name="Riley R."/>
            <person name="Ohm R."/>
            <person name="LaButti K."/>
            <person name="Andreopoulos B."/>
            <person name="Pangilinan J."/>
            <person name="Nolan M."/>
            <person name="Tritt A."/>
            <person name="Clum A."/>
            <person name="Lipzen A."/>
            <person name="Daum C."/>
            <person name="Barry K."/>
            <person name="Grigoriev I.V."/>
            <person name="Vilgalys R."/>
        </authorList>
    </citation>
    <scope>NUCLEOTIDE SEQUENCE</scope>
    <source>
        <strain evidence="2">PMI_201</strain>
    </source>
</reference>
<dbReference type="Proteomes" id="UP001201262">
    <property type="component" value="Unassembled WGS sequence"/>
</dbReference>